<organism evidence="1">
    <name type="scientific">Pithovirus LCPAC403</name>
    <dbReference type="NCBI Taxonomy" id="2506596"/>
    <lineage>
        <taxon>Viruses</taxon>
        <taxon>Pithoviruses</taxon>
    </lineage>
</organism>
<dbReference type="EMBL" id="MK500588">
    <property type="protein sequence ID" value="QBK92925.1"/>
    <property type="molecule type" value="Genomic_DNA"/>
</dbReference>
<accession>A0A481ZBS6</accession>
<protein>
    <submittedName>
        <fullName evidence="1">Uncharacterized protein</fullName>
    </submittedName>
</protein>
<reference evidence="1" key="1">
    <citation type="journal article" date="2019" name="MBio">
        <title>Virus Genomes from Deep Sea Sediments Expand the Ocean Megavirome and Support Independent Origins of Viral Gigantism.</title>
        <authorList>
            <person name="Backstrom D."/>
            <person name="Yutin N."/>
            <person name="Jorgensen S.L."/>
            <person name="Dharamshi J."/>
            <person name="Homa F."/>
            <person name="Zaremba-Niedwiedzka K."/>
            <person name="Spang A."/>
            <person name="Wolf Y.I."/>
            <person name="Koonin E.V."/>
            <person name="Ettema T.J."/>
        </authorList>
    </citation>
    <scope>NUCLEOTIDE SEQUENCE</scope>
</reference>
<proteinExistence type="predicted"/>
<name>A0A481ZBS6_9VIRU</name>
<evidence type="ECO:0000313" key="1">
    <source>
        <dbReference type="EMBL" id="QBK92925.1"/>
    </source>
</evidence>
<gene>
    <name evidence="1" type="ORF">LCPAC403_00590</name>
</gene>
<sequence>MFNVNSLTKDERRDLYFELQDEFYNKDSDSEDDEKIVKMEYKDYFLLNTGNAEKLQNVENLIAFYATVPFNFSILAVGNETTMTHRCIPNFDDIDEEYMHILLRCSTLVVEYGIFPTSARYRKSLTPDLKGNPPTMKDCEIMRKIIKEVKIVWTEHPDTKEVLKEISSKWDGEMNGILLKCHRTFVPMFLKVINFSLGEFKRRDKGETINITIDGKETIVTVLTFKDLDETINFTINGKETKI</sequence>